<dbReference type="Pfam" id="PF13650">
    <property type="entry name" value="Asp_protease_2"/>
    <property type="match status" value="1"/>
</dbReference>
<dbReference type="InterPro" id="IPR043128">
    <property type="entry name" value="Rev_trsase/Diguanyl_cyclase"/>
</dbReference>
<dbReference type="Gene3D" id="3.30.70.270">
    <property type="match status" value="2"/>
</dbReference>
<dbReference type="Gene3D" id="2.40.70.10">
    <property type="entry name" value="Acid Proteases"/>
    <property type="match status" value="1"/>
</dbReference>
<dbReference type="SUPFAM" id="SSF50630">
    <property type="entry name" value="Acid proteases"/>
    <property type="match status" value="1"/>
</dbReference>
<evidence type="ECO:0000256" key="10">
    <source>
        <dbReference type="ARBA" id="ARBA00022884"/>
    </source>
</evidence>
<dbReference type="GO" id="GO:0003723">
    <property type="term" value="F:RNA binding"/>
    <property type="evidence" value="ECO:0007669"/>
    <property type="project" value="UniProtKB-KW"/>
</dbReference>
<feature type="compositionally biased region" description="Polar residues" evidence="14">
    <location>
        <begin position="809"/>
        <end position="819"/>
    </location>
</feature>
<dbReference type="Gene3D" id="3.10.20.370">
    <property type="match status" value="1"/>
</dbReference>
<feature type="region of interest" description="Disordered" evidence="14">
    <location>
        <begin position="1299"/>
        <end position="1415"/>
    </location>
</feature>
<evidence type="ECO:0000259" key="15">
    <source>
        <dbReference type="PROSITE" id="PS50878"/>
    </source>
</evidence>
<dbReference type="CDD" id="cd01647">
    <property type="entry name" value="RT_LTR"/>
    <property type="match status" value="1"/>
</dbReference>
<dbReference type="SUPFAM" id="SSF56672">
    <property type="entry name" value="DNA/RNA polymerases"/>
    <property type="match status" value="1"/>
</dbReference>
<evidence type="ECO:0000256" key="9">
    <source>
        <dbReference type="ARBA" id="ARBA00022842"/>
    </source>
</evidence>
<evidence type="ECO:0000256" key="4">
    <source>
        <dbReference type="ARBA" id="ARBA00022679"/>
    </source>
</evidence>
<dbReference type="GO" id="GO:0004523">
    <property type="term" value="F:RNA-DNA hybrid ribonuclease activity"/>
    <property type="evidence" value="ECO:0007669"/>
    <property type="project" value="UniProtKB-EC"/>
</dbReference>
<keyword evidence="18" id="KW-1185">Reference proteome</keyword>
<sequence>MVAGATMGEQQVPTLQVNKGDGGESTPLVGPRNEGEVEVNGMKCRALIDSGSQITSITHQYWRSHPTLHKQKLQPSKIPIEGAGGQSVTYHGVLRINLKLLGREFKGVPAFVVTNTEYRSTVPLLVGTNVLRASRSHLQATYGQQFLLQVKETHPEWYTSLLEMGSTEQCDMDDTVGPVVYTGRKVHIQAGKEMDLMCKIKAGPQRKTYTALIEGHPSLRLSQDILVARVLADVKKGCAPVRVMNLSQHAITIKPHTHLAKASLVESIVDFSDRMQGSHHISGGGEACLGMDHVVTSQEVDLSGADVENEHQRSLLKELVERNVGVFSQHPMDYGHTKTVQHEIPLVDSKPFRLPYRKIPPSQWQDVRRLLTEMEAAGVIRPSKSPYASPVVIVTKKDGSLRLCIDYRKLNSCSTRDAFPLPRIEEALEALGQARYFSTLDLTSGYWQVEVAEHDKHKTAFSTPMGLFEANRMPFGLQNAPSTFQRLMTCCFGDLNFTHLLIYLDDLIIFSKTFDEHLERLQLVFDRLREHGLKLKPSKCQLVRKEVQYLGHLVSAEGIRTDPEKISKVKNWVRPTNRKEVLQFLGFAGYYRRYVSGYSALAAPLYRLTAGDPRKKKRGGKKCLATDPPFVWTDECEKAFQTLKERLTSAPVLGYPDYSLPFVLQTDASGEGLGAVLAQVQGGAERVIAFASRGLSPAETRYPAHKLEFLALKWAVTDKFYDHLYGRRFSVQTDNNPLKYVMSSAKLDATGQRWVSRLAAFDFDVQYRRGQSNTNADALSRMSNQEVMHILQTCPQWVGVDEQGHGVRQATQDTQSLTGHGTPAGEELELGPPTSTEPYRDVGMESLPTMTKQEIRAGQKKDLVIGPVLHYKSLNQKPSRSERMSGEGHVRLLLKEWRRLVVRDGILYRCIQDSQRGVVEQLVLPEDLRISVKTALHDDSGHLGFERTLHMIRERFYWPRMFQEIKAWCEQCERCCLRKTPTAGVRAPLVSIHSSAPLELVCVDFLTLEKSKGGIENVLVVTDHFSRYAQAYPTKDQRASTVAKVLYRNFFCRFGFPAKLHADQGRNFESAVVKELCKCTGITKTHTTPYHPQGNGTTERFNRTLMNMLGTLEPHLKPRWHEYVDAMTHAYNCTRHDSTGYTPYYLMFGRHPRLPVDLVFGLSTTNGSGGYSEYVQTLHDCLSQAYAQANQASRQAKGHQKRYYDRQAASQSFSPGDRVLVKVCHVEGRSKLGDKWESRPYIVVKKQPDMPVYVVRSENGDTERVVHRNLLTQCMFLPVEQVGEETREEMELDMEESWEIEDIEDSGEQAGEVIRQEEELDTIEDREADSLEGGVEGVSPEAVNGSLAPTGPEERDTGAGQESEEWRGNETARVTHSPPRPSEPRRNLPRSRHPPNRLTYGSRVIEPGEDQKKIERGWKLWQRAKARRAAGHT</sequence>
<feature type="region of interest" description="Disordered" evidence="14">
    <location>
        <begin position="807"/>
        <end position="840"/>
    </location>
</feature>
<dbReference type="InterPro" id="IPR043502">
    <property type="entry name" value="DNA/RNA_pol_sf"/>
</dbReference>
<dbReference type="GO" id="GO:0006508">
    <property type="term" value="P:proteolysis"/>
    <property type="evidence" value="ECO:0007669"/>
    <property type="project" value="UniProtKB-KW"/>
</dbReference>
<dbReference type="InterPro" id="IPR012337">
    <property type="entry name" value="RNaseH-like_sf"/>
</dbReference>
<reference evidence="17" key="2">
    <citation type="submission" date="2025-09" db="UniProtKB">
        <authorList>
            <consortium name="Ensembl"/>
        </authorList>
    </citation>
    <scope>IDENTIFICATION</scope>
</reference>
<evidence type="ECO:0000256" key="14">
    <source>
        <dbReference type="SAM" id="MobiDB-lite"/>
    </source>
</evidence>
<dbReference type="CDD" id="cd09274">
    <property type="entry name" value="RNase_HI_RT_Ty3"/>
    <property type="match status" value="1"/>
</dbReference>
<dbReference type="PROSITE" id="PS50878">
    <property type="entry name" value="RT_POL"/>
    <property type="match status" value="1"/>
</dbReference>
<keyword evidence="10" id="KW-0694">RNA-binding</keyword>
<name>A0A669E4J5_ORENI</name>
<protein>
    <recommendedName>
        <fullName evidence="13">Gypsy retrotransposon integrase-like protein 1</fullName>
        <ecNumber evidence="2">3.1.26.4</ecNumber>
    </recommendedName>
</protein>
<evidence type="ECO:0000256" key="12">
    <source>
        <dbReference type="ARBA" id="ARBA00022918"/>
    </source>
</evidence>
<dbReference type="Pfam" id="PF17921">
    <property type="entry name" value="Integrase_H2C2"/>
    <property type="match status" value="1"/>
</dbReference>
<evidence type="ECO:0000256" key="11">
    <source>
        <dbReference type="ARBA" id="ARBA00022908"/>
    </source>
</evidence>
<dbReference type="FunFam" id="3.10.10.10:FF:000007">
    <property type="entry name" value="Retrovirus-related Pol polyprotein from transposon 17.6-like Protein"/>
    <property type="match status" value="1"/>
</dbReference>
<dbReference type="FunFam" id="3.30.70.270:FF:000020">
    <property type="entry name" value="Transposon Tf2-6 polyprotein-like Protein"/>
    <property type="match status" value="1"/>
</dbReference>
<evidence type="ECO:0000256" key="2">
    <source>
        <dbReference type="ARBA" id="ARBA00012180"/>
    </source>
</evidence>
<dbReference type="InterPro" id="IPR036397">
    <property type="entry name" value="RNaseH_sf"/>
</dbReference>
<dbReference type="Pfam" id="PF17919">
    <property type="entry name" value="RT_RNaseH_2"/>
    <property type="match status" value="1"/>
</dbReference>
<dbReference type="InterPro" id="IPR000477">
    <property type="entry name" value="RT_dom"/>
</dbReference>
<keyword evidence="3" id="KW-0645">Protease</keyword>
<evidence type="ECO:0000313" key="17">
    <source>
        <dbReference type="Ensembl" id="ENSONIP00000065976.1"/>
    </source>
</evidence>
<dbReference type="CDD" id="cd00303">
    <property type="entry name" value="retropepsin_like"/>
    <property type="match status" value="1"/>
</dbReference>
<dbReference type="InterPro" id="IPR021109">
    <property type="entry name" value="Peptidase_aspartic_dom_sf"/>
</dbReference>
<dbReference type="FunFam" id="3.30.420.10:FF:000269">
    <property type="entry name" value="Uncharacterized protein"/>
    <property type="match status" value="1"/>
</dbReference>
<dbReference type="Gene3D" id="3.30.420.10">
    <property type="entry name" value="Ribonuclease H-like superfamily/Ribonuclease H"/>
    <property type="match status" value="1"/>
</dbReference>
<dbReference type="PROSITE" id="PS00141">
    <property type="entry name" value="ASP_PROTEASE"/>
    <property type="match status" value="1"/>
</dbReference>
<accession>A0A669E4J5</accession>
<proteinExistence type="inferred from homology"/>
<feature type="domain" description="Reverse transcriptase" evidence="15">
    <location>
        <begin position="375"/>
        <end position="554"/>
    </location>
</feature>
<evidence type="ECO:0000259" key="16">
    <source>
        <dbReference type="PROSITE" id="PS50994"/>
    </source>
</evidence>
<dbReference type="InterPro" id="IPR050951">
    <property type="entry name" value="Retrovirus_Pol_polyprotein"/>
</dbReference>
<dbReference type="OMA" id="TRYPAHK"/>
<keyword evidence="11" id="KW-0229">DNA integration</keyword>
<keyword evidence="4" id="KW-0808">Transferase</keyword>
<dbReference type="GO" id="GO:0003964">
    <property type="term" value="F:RNA-directed DNA polymerase activity"/>
    <property type="evidence" value="ECO:0007669"/>
    <property type="project" value="UniProtKB-KW"/>
</dbReference>
<dbReference type="GeneTree" id="ENSGT01100000263500"/>
<comment type="similarity">
    <text evidence="1">Belongs to the beta type-B retroviral polymerase family. HERV class-II K(HML-2) pol subfamily.</text>
</comment>
<dbReference type="InterPro" id="IPR041577">
    <property type="entry name" value="RT_RNaseH_2"/>
</dbReference>
<keyword evidence="9" id="KW-0460">Magnesium</keyword>
<dbReference type="PANTHER" id="PTHR37984:SF15">
    <property type="entry name" value="INTEGRASE CATALYTIC DOMAIN-CONTAINING PROTEIN"/>
    <property type="match status" value="1"/>
</dbReference>
<dbReference type="InterPro" id="IPR001969">
    <property type="entry name" value="Aspartic_peptidase_AS"/>
</dbReference>
<dbReference type="PANTHER" id="PTHR37984">
    <property type="entry name" value="PROTEIN CBG26694"/>
    <property type="match status" value="1"/>
</dbReference>
<dbReference type="InterPro" id="IPR041588">
    <property type="entry name" value="Integrase_H2C2"/>
</dbReference>
<evidence type="ECO:0000256" key="3">
    <source>
        <dbReference type="ARBA" id="ARBA00022670"/>
    </source>
</evidence>
<dbReference type="GO" id="GO:0004190">
    <property type="term" value="F:aspartic-type endopeptidase activity"/>
    <property type="evidence" value="ECO:0007669"/>
    <property type="project" value="InterPro"/>
</dbReference>
<keyword evidence="5" id="KW-0548">Nucleotidyltransferase</keyword>
<evidence type="ECO:0000256" key="8">
    <source>
        <dbReference type="ARBA" id="ARBA00022801"/>
    </source>
</evidence>
<keyword evidence="8" id="KW-0378">Hydrolase</keyword>
<dbReference type="PROSITE" id="PS50994">
    <property type="entry name" value="INTEGRASE"/>
    <property type="match status" value="1"/>
</dbReference>
<evidence type="ECO:0000256" key="1">
    <source>
        <dbReference type="ARBA" id="ARBA00010879"/>
    </source>
</evidence>
<feature type="compositionally biased region" description="Polar residues" evidence="14">
    <location>
        <begin position="8"/>
        <end position="17"/>
    </location>
</feature>
<keyword evidence="12" id="KW-0695">RNA-directed DNA polymerase</keyword>
<dbReference type="SUPFAM" id="SSF53098">
    <property type="entry name" value="Ribonuclease H-like"/>
    <property type="match status" value="1"/>
</dbReference>
<dbReference type="Gene3D" id="1.10.340.70">
    <property type="match status" value="1"/>
</dbReference>
<dbReference type="InParanoid" id="A0A669E4J5"/>
<dbReference type="Gene3D" id="3.10.10.10">
    <property type="entry name" value="HIV Type 1 Reverse Transcriptase, subunit A, domain 1"/>
    <property type="match status" value="1"/>
</dbReference>
<dbReference type="FunFam" id="1.10.340.70:FF:000001">
    <property type="entry name" value="Retrovirus-related Pol polyprotein from transposon gypsy-like Protein"/>
    <property type="match status" value="1"/>
</dbReference>
<dbReference type="Proteomes" id="UP000005207">
    <property type="component" value="Unplaced"/>
</dbReference>
<evidence type="ECO:0000256" key="13">
    <source>
        <dbReference type="ARBA" id="ARBA00039658"/>
    </source>
</evidence>
<dbReference type="Pfam" id="PF00078">
    <property type="entry name" value="RVT_1"/>
    <property type="match status" value="1"/>
</dbReference>
<dbReference type="GO" id="GO:0015074">
    <property type="term" value="P:DNA integration"/>
    <property type="evidence" value="ECO:0007669"/>
    <property type="project" value="UniProtKB-KW"/>
</dbReference>
<evidence type="ECO:0000256" key="6">
    <source>
        <dbReference type="ARBA" id="ARBA00022722"/>
    </source>
</evidence>
<dbReference type="InterPro" id="IPR001584">
    <property type="entry name" value="Integrase_cat-core"/>
</dbReference>
<reference evidence="17" key="1">
    <citation type="submission" date="2025-08" db="UniProtKB">
        <authorList>
            <consortium name="Ensembl"/>
        </authorList>
    </citation>
    <scope>IDENTIFICATION</scope>
</reference>
<dbReference type="Pfam" id="PF00665">
    <property type="entry name" value="rve"/>
    <property type="match status" value="1"/>
</dbReference>
<feature type="domain" description="Integrase catalytic" evidence="16">
    <location>
        <begin position="993"/>
        <end position="1151"/>
    </location>
</feature>
<dbReference type="Ensembl" id="ENSONIT00000045123.1">
    <property type="protein sequence ID" value="ENSONIP00000065976.1"/>
    <property type="gene ID" value="ENSONIG00000032918.1"/>
</dbReference>
<dbReference type="FunFam" id="3.10.20.370:FF:000001">
    <property type="entry name" value="Retrovirus-related Pol polyprotein from transposon 17.6-like protein"/>
    <property type="match status" value="1"/>
</dbReference>
<evidence type="ECO:0000256" key="7">
    <source>
        <dbReference type="ARBA" id="ARBA00022759"/>
    </source>
</evidence>
<feature type="region of interest" description="Disordered" evidence="14">
    <location>
        <begin position="1"/>
        <end position="35"/>
    </location>
</feature>
<dbReference type="EC" id="3.1.26.4" evidence="2"/>
<organism evidence="17 18">
    <name type="scientific">Oreochromis niloticus</name>
    <name type="common">Nile tilapia</name>
    <name type="synonym">Tilapia nilotica</name>
    <dbReference type="NCBI Taxonomy" id="8128"/>
    <lineage>
        <taxon>Eukaryota</taxon>
        <taxon>Metazoa</taxon>
        <taxon>Chordata</taxon>
        <taxon>Craniata</taxon>
        <taxon>Vertebrata</taxon>
        <taxon>Euteleostomi</taxon>
        <taxon>Actinopterygii</taxon>
        <taxon>Neopterygii</taxon>
        <taxon>Teleostei</taxon>
        <taxon>Neoteleostei</taxon>
        <taxon>Acanthomorphata</taxon>
        <taxon>Ovalentaria</taxon>
        <taxon>Cichlomorphae</taxon>
        <taxon>Cichliformes</taxon>
        <taxon>Cichlidae</taxon>
        <taxon>African cichlids</taxon>
        <taxon>Pseudocrenilabrinae</taxon>
        <taxon>Oreochromini</taxon>
        <taxon>Oreochromis</taxon>
    </lineage>
</organism>
<evidence type="ECO:0000256" key="5">
    <source>
        <dbReference type="ARBA" id="ARBA00022695"/>
    </source>
</evidence>
<keyword evidence="7" id="KW-0255">Endonuclease</keyword>
<keyword evidence="6" id="KW-0540">Nuclease</keyword>
<evidence type="ECO:0000313" key="18">
    <source>
        <dbReference type="Proteomes" id="UP000005207"/>
    </source>
</evidence>